<dbReference type="InterPro" id="IPR001314">
    <property type="entry name" value="Peptidase_S1A"/>
</dbReference>
<reference evidence="6 7" key="1">
    <citation type="submission" date="2023-03" db="EMBL/GenBank/DDBJ databases">
        <title>Altererythrobacter sp. CAU 1644 isolated from sand.</title>
        <authorList>
            <person name="Kim W."/>
        </authorList>
    </citation>
    <scope>NUCLEOTIDE SEQUENCE [LARGE SCALE GENOMIC DNA]</scope>
    <source>
        <strain evidence="6 7">CAU 1644</strain>
    </source>
</reference>
<evidence type="ECO:0000256" key="2">
    <source>
        <dbReference type="RuleBase" id="RU363034"/>
    </source>
</evidence>
<feature type="signal peptide" evidence="4">
    <location>
        <begin position="1"/>
        <end position="19"/>
    </location>
</feature>
<dbReference type="PROSITE" id="PS50240">
    <property type="entry name" value="TRYPSIN_DOM"/>
    <property type="match status" value="1"/>
</dbReference>
<feature type="region of interest" description="Disordered" evidence="3">
    <location>
        <begin position="25"/>
        <end position="49"/>
    </location>
</feature>
<dbReference type="RefSeq" id="WP_278016877.1">
    <property type="nucleotide sequence ID" value="NZ_CP121106.1"/>
</dbReference>
<keyword evidence="2" id="KW-0720">Serine protease</keyword>
<dbReference type="PROSITE" id="PS00135">
    <property type="entry name" value="TRYPSIN_SER"/>
    <property type="match status" value="1"/>
</dbReference>
<dbReference type="CDD" id="cd00190">
    <property type="entry name" value="Tryp_SPc"/>
    <property type="match status" value="1"/>
</dbReference>
<evidence type="ECO:0000313" key="7">
    <source>
        <dbReference type="Proteomes" id="UP001215827"/>
    </source>
</evidence>
<dbReference type="InterPro" id="IPR018114">
    <property type="entry name" value="TRYPSIN_HIS"/>
</dbReference>
<feature type="compositionally biased region" description="Polar residues" evidence="3">
    <location>
        <begin position="29"/>
        <end position="46"/>
    </location>
</feature>
<gene>
    <name evidence="6" type="ORF">P7228_03725</name>
</gene>
<dbReference type="InterPro" id="IPR009003">
    <property type="entry name" value="Peptidase_S1_PA"/>
</dbReference>
<accession>A0ABY8FTU5</accession>
<dbReference type="InterPro" id="IPR043504">
    <property type="entry name" value="Peptidase_S1_PA_chymotrypsin"/>
</dbReference>
<organism evidence="6 7">
    <name type="scientific">Altererythrobacter arenosus</name>
    <dbReference type="NCBI Taxonomy" id="3032592"/>
    <lineage>
        <taxon>Bacteria</taxon>
        <taxon>Pseudomonadati</taxon>
        <taxon>Pseudomonadota</taxon>
        <taxon>Alphaproteobacteria</taxon>
        <taxon>Sphingomonadales</taxon>
        <taxon>Erythrobacteraceae</taxon>
        <taxon>Altererythrobacter</taxon>
    </lineage>
</organism>
<dbReference type="PROSITE" id="PS00134">
    <property type="entry name" value="TRYPSIN_HIS"/>
    <property type="match status" value="1"/>
</dbReference>
<protein>
    <submittedName>
        <fullName evidence="6">Serine protease</fullName>
    </submittedName>
</protein>
<feature type="chain" id="PRO_5046173132" evidence="4">
    <location>
        <begin position="20"/>
        <end position="647"/>
    </location>
</feature>
<keyword evidence="7" id="KW-1185">Reference proteome</keyword>
<dbReference type="GO" id="GO:0008233">
    <property type="term" value="F:peptidase activity"/>
    <property type="evidence" value="ECO:0007669"/>
    <property type="project" value="UniProtKB-KW"/>
</dbReference>
<dbReference type="PRINTS" id="PR00722">
    <property type="entry name" value="CHYMOTRYPSIN"/>
</dbReference>
<keyword evidence="4" id="KW-0732">Signal</keyword>
<evidence type="ECO:0000259" key="5">
    <source>
        <dbReference type="PROSITE" id="PS50240"/>
    </source>
</evidence>
<keyword evidence="2 6" id="KW-0645">Protease</keyword>
<dbReference type="InterPro" id="IPR033116">
    <property type="entry name" value="TRYPSIN_SER"/>
</dbReference>
<sequence>MATGLLALLAPILVSPAVAQVHTPAEVPSSHTQVVSEAPTTATASENPPYEPVYHATLLRLSPEIGERRAEIAEFVATMKGWAIGEPAEYEITPNPEFFQDLMFVRIKRAENDPVAARQYRTFVREAMDIADILDFHSGPNRGEFAWSSNVPYPVDLGAADGAELFGRMAAAMAPVARRSALLNIARNSAREPPVTCISNEASSPGWCPMPATSDWSALSAHRPLHIQVKLRGDSVGEFTTVAIAPDGSIRPVLGMQGGLFQAGTYDNGDPIIETSASNSSAAGALGEPGIYHFISFVSATPIDPRIWSIQPQQSIPADMCQTLEERLLCDAMQGEFDTKRYTGFGIALDRVMLSEPVLPVARMVGGQVAGRADGKWQAQLFLPDVGPPLETSGRPGVGRIQRLNFEKAHKCGGSYIAPGIILTAAHCVSTRALNDLQVRLGTLDIANGGSNFPIESIVIHEGYGKAEDNADIAIIRIRTDARLDRLQNKGMLGTIALAPQGRARLAENTPLMVTGWGFTGATEEGTNPLLDIHNRTQRNSQDLMKLTIASLDPGTCARYRQFSSYNPQDIICARSPIAGRDACYGDSGGPLSRQAGRSRQLVGIVAAGIGCAQSNYPGVYTRVASYREWIDRAISASRVRGIHRIP</sequence>
<dbReference type="InterPro" id="IPR051487">
    <property type="entry name" value="Ser/Thr_Proteases_Immune/Dev"/>
</dbReference>
<dbReference type="SMART" id="SM00020">
    <property type="entry name" value="Tryp_SPc"/>
    <property type="match status" value="1"/>
</dbReference>
<dbReference type="InterPro" id="IPR001254">
    <property type="entry name" value="Trypsin_dom"/>
</dbReference>
<dbReference type="GO" id="GO:0006508">
    <property type="term" value="P:proteolysis"/>
    <property type="evidence" value="ECO:0007669"/>
    <property type="project" value="UniProtKB-KW"/>
</dbReference>
<dbReference type="Gene3D" id="2.40.10.10">
    <property type="entry name" value="Trypsin-like serine proteases"/>
    <property type="match status" value="1"/>
</dbReference>
<evidence type="ECO:0000256" key="1">
    <source>
        <dbReference type="ARBA" id="ARBA00023157"/>
    </source>
</evidence>
<dbReference type="Pfam" id="PF00089">
    <property type="entry name" value="Trypsin"/>
    <property type="match status" value="1"/>
</dbReference>
<name>A0ABY8FTU5_9SPHN</name>
<evidence type="ECO:0000313" key="6">
    <source>
        <dbReference type="EMBL" id="WFL78187.1"/>
    </source>
</evidence>
<dbReference type="Proteomes" id="UP001215827">
    <property type="component" value="Chromosome"/>
</dbReference>
<keyword evidence="1" id="KW-1015">Disulfide bond</keyword>
<evidence type="ECO:0000256" key="4">
    <source>
        <dbReference type="SAM" id="SignalP"/>
    </source>
</evidence>
<feature type="domain" description="Peptidase S1" evidence="5">
    <location>
        <begin position="364"/>
        <end position="636"/>
    </location>
</feature>
<proteinExistence type="predicted"/>
<evidence type="ECO:0000256" key="3">
    <source>
        <dbReference type="SAM" id="MobiDB-lite"/>
    </source>
</evidence>
<dbReference type="EMBL" id="CP121106">
    <property type="protein sequence ID" value="WFL78187.1"/>
    <property type="molecule type" value="Genomic_DNA"/>
</dbReference>
<dbReference type="SUPFAM" id="SSF50494">
    <property type="entry name" value="Trypsin-like serine proteases"/>
    <property type="match status" value="1"/>
</dbReference>
<dbReference type="PANTHER" id="PTHR24256">
    <property type="entry name" value="TRYPTASE-RELATED"/>
    <property type="match status" value="1"/>
</dbReference>
<keyword evidence="2" id="KW-0378">Hydrolase</keyword>